<dbReference type="SUPFAM" id="SSF75304">
    <property type="entry name" value="Amidase signature (AS) enzymes"/>
    <property type="match status" value="1"/>
</dbReference>
<gene>
    <name evidence="4" type="ORF">HZZ13_05470</name>
</gene>
<comment type="caution">
    <text evidence="4">The sequence shown here is derived from an EMBL/GenBank/DDBJ whole genome shotgun (WGS) entry which is preliminary data.</text>
</comment>
<name>A0ABS0PJ65_9BRAD</name>
<dbReference type="Proteomes" id="UP000807370">
    <property type="component" value="Unassembled WGS sequence"/>
</dbReference>
<dbReference type="Pfam" id="PF01425">
    <property type="entry name" value="Amidase"/>
    <property type="match status" value="1"/>
</dbReference>
<dbReference type="PANTHER" id="PTHR11895">
    <property type="entry name" value="TRANSAMIDASE"/>
    <property type="match status" value="1"/>
</dbReference>
<dbReference type="InterPro" id="IPR036928">
    <property type="entry name" value="AS_sf"/>
</dbReference>
<comment type="function">
    <text evidence="1">Hydrolyzes indole-3-acetamide (IAM) into indole-3-acetic acid (IAA).</text>
</comment>
<evidence type="ECO:0000313" key="5">
    <source>
        <dbReference type="Proteomes" id="UP000807370"/>
    </source>
</evidence>
<protein>
    <recommendedName>
        <fullName evidence="2">Indoleacetamide hydrolase</fullName>
    </recommendedName>
</protein>
<dbReference type="InterPro" id="IPR000120">
    <property type="entry name" value="Amidase"/>
</dbReference>
<evidence type="ECO:0000313" key="4">
    <source>
        <dbReference type="EMBL" id="MBH5397242.1"/>
    </source>
</evidence>
<dbReference type="EMBL" id="JACCHP010000003">
    <property type="protein sequence ID" value="MBH5397242.1"/>
    <property type="molecule type" value="Genomic_DNA"/>
</dbReference>
<keyword evidence="5" id="KW-1185">Reference proteome</keyword>
<accession>A0ABS0PJ65</accession>
<reference evidence="4 5" key="1">
    <citation type="submission" date="2020-07" db="EMBL/GenBank/DDBJ databases">
        <title>Bradyrhizobium diversity isolated from nodules of indigenous legumes of Western Australia.</title>
        <authorList>
            <person name="Klepa M.S."/>
        </authorList>
    </citation>
    <scope>NUCLEOTIDE SEQUENCE [LARGE SCALE GENOMIC DNA]</scope>
    <source>
        <strain evidence="4 5">CNPSo 4010</strain>
    </source>
</reference>
<feature type="domain" description="Amidase" evidence="3">
    <location>
        <begin position="28"/>
        <end position="446"/>
    </location>
</feature>
<proteinExistence type="predicted"/>
<dbReference type="RefSeq" id="WP_197958629.1">
    <property type="nucleotide sequence ID" value="NZ_JACCHP010000003.1"/>
</dbReference>
<dbReference type="InterPro" id="IPR023631">
    <property type="entry name" value="Amidase_dom"/>
</dbReference>
<evidence type="ECO:0000256" key="1">
    <source>
        <dbReference type="ARBA" id="ARBA00003871"/>
    </source>
</evidence>
<evidence type="ECO:0000256" key="2">
    <source>
        <dbReference type="ARBA" id="ARBA00021874"/>
    </source>
</evidence>
<evidence type="ECO:0000259" key="3">
    <source>
        <dbReference type="Pfam" id="PF01425"/>
    </source>
</evidence>
<dbReference type="PROSITE" id="PS00571">
    <property type="entry name" value="AMIDASES"/>
    <property type="match status" value="1"/>
</dbReference>
<dbReference type="PANTHER" id="PTHR11895:SF176">
    <property type="entry name" value="AMIDASE AMID-RELATED"/>
    <property type="match status" value="1"/>
</dbReference>
<organism evidence="4 5">
    <name type="scientific">Bradyrhizobium agreste</name>
    <dbReference type="NCBI Taxonomy" id="2751811"/>
    <lineage>
        <taxon>Bacteria</taxon>
        <taxon>Pseudomonadati</taxon>
        <taxon>Pseudomonadota</taxon>
        <taxon>Alphaproteobacteria</taxon>
        <taxon>Hyphomicrobiales</taxon>
        <taxon>Nitrobacteraceae</taxon>
        <taxon>Bradyrhizobium</taxon>
    </lineage>
</organism>
<dbReference type="InterPro" id="IPR020556">
    <property type="entry name" value="Amidase_CS"/>
</dbReference>
<sequence>MEQTILSDLDTLAKASAALESGAITSLELTTACLKRCAAMEPTLHCFITLMQDQALAMARAADSLRRGGAAVAPVAGIPLAVKDIIDVASVRCTGHSRLYADRVAPRDATVVAALRAAGAVILGKVTTNEFAIGMHDETALAPNARNPWNTAHSPGGSSSGSGASVAAGEVFGALGTDTGGSIRVPAAFNGIVGLKPSRGLVSHRGVMPLSKTMDNVGPMARTVEDVAILLDAMLTQEDAAVAGRSRAEKSFRTASEALPPTAGYVRVRDFDDLLPAAQRRVLDEVETLLRAIGVTPRATEIRGIEELDAISAVIATCESWHYHRERLSASPQLYGRDARLKLHLGALVSGDDYLLAMARRAELVACFEATMGPADILLLPTTFGPAPALAKPAAPVNFAHWSRVGPTAFANALGGPALALPCGMAGGLPLSVQLIGRYGCDAAVLAIGRALQAAIATSPLAVPMAPHN</sequence>
<dbReference type="Gene3D" id="3.90.1300.10">
    <property type="entry name" value="Amidase signature (AS) domain"/>
    <property type="match status" value="1"/>
</dbReference>